<organism evidence="1 2">
    <name type="scientific">Ditylenchus dipsaci</name>
    <dbReference type="NCBI Taxonomy" id="166011"/>
    <lineage>
        <taxon>Eukaryota</taxon>
        <taxon>Metazoa</taxon>
        <taxon>Ecdysozoa</taxon>
        <taxon>Nematoda</taxon>
        <taxon>Chromadorea</taxon>
        <taxon>Rhabditida</taxon>
        <taxon>Tylenchina</taxon>
        <taxon>Tylenchomorpha</taxon>
        <taxon>Sphaerularioidea</taxon>
        <taxon>Anguinidae</taxon>
        <taxon>Anguininae</taxon>
        <taxon>Ditylenchus</taxon>
    </lineage>
</organism>
<keyword evidence="1" id="KW-1185">Reference proteome</keyword>
<evidence type="ECO:0000313" key="2">
    <source>
        <dbReference type="WBParaSite" id="jg21019.1"/>
    </source>
</evidence>
<protein>
    <submittedName>
        <fullName evidence="2">Uncharacterized protein</fullName>
    </submittedName>
</protein>
<proteinExistence type="predicted"/>
<dbReference type="Proteomes" id="UP000887574">
    <property type="component" value="Unplaced"/>
</dbReference>
<dbReference type="AlphaFoldDB" id="A0A915DMF1"/>
<accession>A0A915DMF1</accession>
<reference evidence="2" key="1">
    <citation type="submission" date="2022-11" db="UniProtKB">
        <authorList>
            <consortium name="WormBaseParasite"/>
        </authorList>
    </citation>
    <scope>IDENTIFICATION</scope>
</reference>
<evidence type="ECO:0000313" key="1">
    <source>
        <dbReference type="Proteomes" id="UP000887574"/>
    </source>
</evidence>
<dbReference type="WBParaSite" id="jg21019.1">
    <property type="protein sequence ID" value="jg21019.1"/>
    <property type="gene ID" value="jg21019"/>
</dbReference>
<name>A0A915DMF1_9BILA</name>
<sequence>MVSKSSTTATMAVMLYESAGKSKRYLARTICCLYKKRIEPLMFEFRWKESNQGAACKLNWQVARKNCNDLATEIEDESQRMLHYQEVQFGYAVMSEKKVPGTVCSNGLMLNTNVYGLRTSKVLVYCYNVKVIGVTQTGTLFDFTELFCAEKIERRGKFPDVITELKNLTNYVLDLSSLLVKSLTMLQ</sequence>